<dbReference type="OrthoDB" id="184858at2"/>
<dbReference type="InterPro" id="IPR013783">
    <property type="entry name" value="Ig-like_fold"/>
</dbReference>
<dbReference type="RefSeq" id="WP_090030037.1">
    <property type="nucleotide sequence ID" value="NZ_BONM01000013.1"/>
</dbReference>
<dbReference type="Gene3D" id="2.60.40.10">
    <property type="entry name" value="Immunoglobulins"/>
    <property type="match status" value="1"/>
</dbReference>
<proteinExistence type="predicted"/>
<dbReference type="EMBL" id="FOKA01000001">
    <property type="protein sequence ID" value="SFA73563.1"/>
    <property type="molecule type" value="Genomic_DNA"/>
</dbReference>
<dbReference type="SUPFAM" id="SSF53474">
    <property type="entry name" value="alpha/beta-Hydrolases"/>
    <property type="match status" value="2"/>
</dbReference>
<dbReference type="Pfam" id="PF00756">
    <property type="entry name" value="Esterase"/>
    <property type="match status" value="1"/>
</dbReference>
<sequence length="692" mass="72875">MGRAAQILDNLSADGRIAPMVVVMGNGNVPSFPDELLRNLTRAAESALNISDDPARRALAGLSMGGGQAFEVLRSDPGAFAAVGTFGAGRFGDLESLPVGEINAGTDLLRLYVGNPTDVAYNDVEDALGRLGALGVEHQFDGANPDAGHNWDAWQENLADFAQRLFRDDVPPAGMSPGHLPIDGPFETPAPGTTPTPFVSEDGYVTFETTTEFADAEHVTVWANWGPSHLWTRVELGKAGDRWRGTVGPLDAGWYHYRLIVDMVPTKDTSNPTSVTSEPAWSQFFVPGDAARLVAPVPEGQGGTVQELMYDSAVAGQERTALVWTPPGYDAERAEPYPVFFLQHGGGQSYTDWLEMGQAKNILDHHALDGNLEPMVVVMGNGNVPDFTAELFENLVPAAEAALHISDDPARRALAGLSMGGGQTMRVLAQRPGEFGYVGAFSAGISGDGADLDVDAINAGTTLLRLYNGNVTDFTYGSVVNTLEVFERLGVRHEFDGWFEGPHGWDTWQHALADFAPRLFREATAEDGGGIAIDATVPQVADGFLSLTVAEYGERVTLGEVRNAGDRLVTAGALPGITVTDSRTDEQAAGSGWALSGQASALVGAGEPITAEHLGWTPALQDGRDGVTAGRPVATLLSGGAGLATPQRLAEADGEGRAGSVTATAELRLEVPVDTAPGTYTGAVTVSLFPVD</sequence>
<evidence type="ECO:0000313" key="1">
    <source>
        <dbReference type="EMBL" id="SFA73563.1"/>
    </source>
</evidence>
<dbReference type="STRING" id="988821.SAMN05421867_101291"/>
<dbReference type="PANTHER" id="PTHR48098:SF1">
    <property type="entry name" value="DIACYLGLYCEROL ACYLTRANSFERASE_MYCOLYLTRANSFERASE AG85A"/>
    <property type="match status" value="1"/>
</dbReference>
<accession>A0A1I0VBY2</accession>
<dbReference type="PANTHER" id="PTHR48098">
    <property type="entry name" value="ENTEROCHELIN ESTERASE-RELATED"/>
    <property type="match status" value="1"/>
</dbReference>
<dbReference type="AlphaFoldDB" id="A0A1I0VBY2"/>
<gene>
    <name evidence="1" type="ORF">SAMN05421867_101291</name>
</gene>
<reference evidence="2" key="1">
    <citation type="submission" date="2016-10" db="EMBL/GenBank/DDBJ databases">
        <authorList>
            <person name="Varghese N."/>
            <person name="Submissions S."/>
        </authorList>
    </citation>
    <scope>NUCLEOTIDE SEQUENCE [LARGE SCALE GENOMIC DNA]</scope>
    <source>
        <strain evidence="2">CGMCC 4.6945</strain>
    </source>
</reference>
<dbReference type="InterPro" id="IPR029058">
    <property type="entry name" value="AB_hydrolase_fold"/>
</dbReference>
<dbReference type="Gene3D" id="3.40.50.1820">
    <property type="entry name" value="alpha/beta hydrolase"/>
    <property type="match status" value="2"/>
</dbReference>
<protein>
    <submittedName>
        <fullName evidence="1">Enterochelin esterase</fullName>
    </submittedName>
</protein>
<dbReference type="GO" id="GO:0005975">
    <property type="term" value="P:carbohydrate metabolic process"/>
    <property type="evidence" value="ECO:0007669"/>
    <property type="project" value="UniProtKB-ARBA"/>
</dbReference>
<dbReference type="InterPro" id="IPR000801">
    <property type="entry name" value="Esterase-like"/>
</dbReference>
<dbReference type="InterPro" id="IPR050583">
    <property type="entry name" value="Mycobacterial_A85_antigen"/>
</dbReference>
<organism evidence="1 2">
    <name type="scientific">Cellulomonas marina</name>
    <dbReference type="NCBI Taxonomy" id="988821"/>
    <lineage>
        <taxon>Bacteria</taxon>
        <taxon>Bacillati</taxon>
        <taxon>Actinomycetota</taxon>
        <taxon>Actinomycetes</taxon>
        <taxon>Micrococcales</taxon>
        <taxon>Cellulomonadaceae</taxon>
        <taxon>Cellulomonas</taxon>
    </lineage>
</organism>
<dbReference type="GO" id="GO:0016747">
    <property type="term" value="F:acyltransferase activity, transferring groups other than amino-acyl groups"/>
    <property type="evidence" value="ECO:0007669"/>
    <property type="project" value="TreeGrafter"/>
</dbReference>
<dbReference type="Proteomes" id="UP000199012">
    <property type="component" value="Unassembled WGS sequence"/>
</dbReference>
<keyword evidence="2" id="KW-1185">Reference proteome</keyword>
<name>A0A1I0VBY2_9CELL</name>
<evidence type="ECO:0000313" key="2">
    <source>
        <dbReference type="Proteomes" id="UP000199012"/>
    </source>
</evidence>